<accession>A0ABQ9GYG7</accession>
<protein>
    <submittedName>
        <fullName evidence="1">Uncharacterized protein</fullName>
    </submittedName>
</protein>
<sequence>MLKFYFQDISPPRANEPGFVMGKEGRACIGAVYFRPRAAFLFSTSRHVPHCHARYSYAVAPAIRQRRDAFCATVVHLKANGPRDIRVMVIEEKSEDILEVLRIFIFRARWCSGSHSDSYRERPGFDSRSCYPSFGFLRFPETTLDCRMSCADWIHVKLRYNPALNLGSDFPAFSVWRRIVAMRHLMCVPVSPLAFARSCAMSPVSLLASQQGGPGSIPGRVTPGFSHVGIVPDDAAAGRRVFPGISRSPVLSFRRCSILISITPSSALMTSLCLARQGWKGTKRTKIVHATKDSRRLVRKRVATKRKAYTSVRSLGRIGVKALDVCISAILNPSLAAMLRKWKIYPCRCAPQGREDNL</sequence>
<evidence type="ECO:0000313" key="2">
    <source>
        <dbReference type="Proteomes" id="UP001159363"/>
    </source>
</evidence>
<comment type="caution">
    <text evidence="1">The sequence shown here is derived from an EMBL/GenBank/DDBJ whole genome shotgun (WGS) entry which is preliminary data.</text>
</comment>
<organism evidence="1 2">
    <name type="scientific">Dryococelus australis</name>
    <dbReference type="NCBI Taxonomy" id="614101"/>
    <lineage>
        <taxon>Eukaryota</taxon>
        <taxon>Metazoa</taxon>
        <taxon>Ecdysozoa</taxon>
        <taxon>Arthropoda</taxon>
        <taxon>Hexapoda</taxon>
        <taxon>Insecta</taxon>
        <taxon>Pterygota</taxon>
        <taxon>Neoptera</taxon>
        <taxon>Polyneoptera</taxon>
        <taxon>Phasmatodea</taxon>
        <taxon>Verophasmatodea</taxon>
        <taxon>Anareolatae</taxon>
        <taxon>Phasmatidae</taxon>
        <taxon>Eurycanthinae</taxon>
        <taxon>Dryococelus</taxon>
    </lineage>
</organism>
<name>A0ABQ9GYG7_9NEOP</name>
<keyword evidence="2" id="KW-1185">Reference proteome</keyword>
<dbReference type="EMBL" id="JARBHB010000008">
    <property type="protein sequence ID" value="KAJ8877064.1"/>
    <property type="molecule type" value="Genomic_DNA"/>
</dbReference>
<dbReference type="Proteomes" id="UP001159363">
    <property type="component" value="Chromosome 7"/>
</dbReference>
<proteinExistence type="predicted"/>
<evidence type="ECO:0000313" key="1">
    <source>
        <dbReference type="EMBL" id="KAJ8877064.1"/>
    </source>
</evidence>
<gene>
    <name evidence="1" type="ORF">PR048_021516</name>
</gene>
<reference evidence="1 2" key="1">
    <citation type="submission" date="2023-02" db="EMBL/GenBank/DDBJ databases">
        <title>LHISI_Scaffold_Assembly.</title>
        <authorList>
            <person name="Stuart O.P."/>
            <person name="Cleave R."/>
            <person name="Magrath M.J.L."/>
            <person name="Mikheyev A.S."/>
        </authorList>
    </citation>
    <scope>NUCLEOTIDE SEQUENCE [LARGE SCALE GENOMIC DNA]</scope>
    <source>
        <strain evidence="1">Daus_M_001</strain>
        <tissue evidence="1">Leg muscle</tissue>
    </source>
</reference>